<dbReference type="GO" id="GO:0003828">
    <property type="term" value="F:alpha-N-acetylneuraminate alpha-2,8-sialyltransferase activity"/>
    <property type="evidence" value="ECO:0007669"/>
    <property type="project" value="TreeGrafter"/>
</dbReference>
<evidence type="ECO:0000256" key="7">
    <source>
        <dbReference type="ARBA" id="ARBA00022989"/>
    </source>
</evidence>
<keyword evidence="6" id="KW-0735">Signal-anchor</keyword>
<dbReference type="GO" id="GO:0000139">
    <property type="term" value="C:Golgi membrane"/>
    <property type="evidence" value="ECO:0007669"/>
    <property type="project" value="UniProtKB-SubCell"/>
</dbReference>
<keyword evidence="10" id="KW-1015">Disulfide bond</keyword>
<dbReference type="InterPro" id="IPR038578">
    <property type="entry name" value="GT29-like_sf"/>
</dbReference>
<evidence type="ECO:0000256" key="1">
    <source>
        <dbReference type="ARBA" id="ARBA00004323"/>
    </source>
</evidence>
<evidence type="ECO:0000256" key="10">
    <source>
        <dbReference type="ARBA" id="ARBA00023157"/>
    </source>
</evidence>
<evidence type="ECO:0000256" key="5">
    <source>
        <dbReference type="ARBA" id="ARBA00022692"/>
    </source>
</evidence>
<evidence type="ECO:0000256" key="12">
    <source>
        <dbReference type="PIRSR" id="PIRSR005557-2"/>
    </source>
</evidence>
<keyword evidence="8" id="KW-0333">Golgi apparatus</keyword>
<dbReference type="PANTHER" id="PTHR11987:SF53">
    <property type="entry name" value="ALPHA-2,8-SIALYLTRANSFERASE 8F-LIKE"/>
    <property type="match status" value="1"/>
</dbReference>
<keyword evidence="9 13" id="KW-0472">Membrane</keyword>
<dbReference type="GO" id="GO:0006491">
    <property type="term" value="P:N-glycan processing"/>
    <property type="evidence" value="ECO:0007669"/>
    <property type="project" value="TreeGrafter"/>
</dbReference>
<keyword evidence="7 13" id="KW-1133">Transmembrane helix</keyword>
<proteinExistence type="inferred from homology"/>
<feature type="transmembrane region" description="Helical" evidence="13">
    <location>
        <begin position="247"/>
        <end position="269"/>
    </location>
</feature>
<dbReference type="PANTHER" id="PTHR11987">
    <property type="entry name" value="ALPHA-2,8-SIALYLTRANSFERASE"/>
    <property type="match status" value="1"/>
</dbReference>
<gene>
    <name evidence="14" type="primary">ST8SIA2</name>
    <name evidence="14" type="ORF">BLAG_LOCUS11011</name>
</gene>
<name>A0A8K0EFY9_BRALA</name>
<sequence length="319" mass="36543">MAPEYKRCAFVTLCCLVTCTAVILLNFYDWNSVYTFKRWKVQPLCKSVNNHNTNNTAKDVMRNLTIQHFDTSRNFVYFSDMEENKSKCRGKKKCVTRTPVRHYRTCAIVGSGGILLNSSCGNEIDCHDYVIRINMAPVKNYEKDVGRKTNMTFVNWALTRILLKRLSDNTTRDEVVKSLSSVNHGVISYVKAMTDEVKEAFRALDTSLARSSMNISVTYSMDYVPNEMTSLLCETLIPKLASASSGLIAYILGTTFCDVITLYGFYPFVTDMRNRTLFYHYYDHSSVHHKSIHNFNIEYDFLTSLHNNGAIRLVSDICK</sequence>
<dbReference type="InterPro" id="IPR050943">
    <property type="entry name" value="Glycosyltr_29_Sialyltrsf"/>
</dbReference>
<evidence type="ECO:0000256" key="13">
    <source>
        <dbReference type="SAM" id="Phobius"/>
    </source>
</evidence>
<evidence type="ECO:0000256" key="9">
    <source>
        <dbReference type="ARBA" id="ARBA00023136"/>
    </source>
</evidence>
<keyword evidence="15" id="KW-1185">Reference proteome</keyword>
<dbReference type="CDD" id="cd23963">
    <property type="entry name" value="GT29_ST8SIA"/>
    <property type="match status" value="1"/>
</dbReference>
<dbReference type="AlphaFoldDB" id="A0A8K0EFY9"/>
<reference evidence="14" key="1">
    <citation type="submission" date="2022-01" db="EMBL/GenBank/DDBJ databases">
        <authorList>
            <person name="Braso-Vives M."/>
        </authorList>
    </citation>
    <scope>NUCLEOTIDE SEQUENCE</scope>
</reference>
<comment type="similarity">
    <text evidence="2">Belongs to the glycosyltransferase 29 family.</text>
</comment>
<evidence type="ECO:0000256" key="6">
    <source>
        <dbReference type="ARBA" id="ARBA00022968"/>
    </source>
</evidence>
<evidence type="ECO:0000256" key="11">
    <source>
        <dbReference type="ARBA" id="ARBA00023180"/>
    </source>
</evidence>
<accession>A0A8K0EFY9</accession>
<evidence type="ECO:0000313" key="14">
    <source>
        <dbReference type="EMBL" id="CAH1250164.1"/>
    </source>
</evidence>
<organism evidence="14 15">
    <name type="scientific">Branchiostoma lanceolatum</name>
    <name type="common">Common lancelet</name>
    <name type="synonym">Amphioxus lanceolatum</name>
    <dbReference type="NCBI Taxonomy" id="7740"/>
    <lineage>
        <taxon>Eukaryota</taxon>
        <taxon>Metazoa</taxon>
        <taxon>Chordata</taxon>
        <taxon>Cephalochordata</taxon>
        <taxon>Leptocardii</taxon>
        <taxon>Amphioxiformes</taxon>
        <taxon>Branchiostomatidae</taxon>
        <taxon>Branchiostoma</taxon>
    </lineage>
</organism>
<keyword evidence="11" id="KW-0325">Glycoprotein</keyword>
<feature type="disulfide bond" evidence="12">
    <location>
        <begin position="106"/>
        <end position="257"/>
    </location>
</feature>
<evidence type="ECO:0000256" key="4">
    <source>
        <dbReference type="ARBA" id="ARBA00022679"/>
    </source>
</evidence>
<dbReference type="Gene3D" id="3.90.1480.20">
    <property type="entry name" value="Glycosyl transferase family 29"/>
    <property type="match status" value="1"/>
</dbReference>
<dbReference type="OrthoDB" id="10264956at2759"/>
<protein>
    <submittedName>
        <fullName evidence="14">ST8SIA2 protein</fullName>
    </submittedName>
</protein>
<dbReference type="GO" id="GO:0009311">
    <property type="term" value="P:oligosaccharide metabolic process"/>
    <property type="evidence" value="ECO:0007669"/>
    <property type="project" value="TreeGrafter"/>
</dbReference>
<evidence type="ECO:0000313" key="15">
    <source>
        <dbReference type="Proteomes" id="UP000838412"/>
    </source>
</evidence>
<keyword evidence="4" id="KW-0808">Transferase</keyword>
<dbReference type="PIRSF" id="PIRSF005557">
    <property type="entry name" value="Sialyl_trans"/>
    <property type="match status" value="1"/>
</dbReference>
<dbReference type="InterPro" id="IPR012163">
    <property type="entry name" value="Sialyl_trans"/>
</dbReference>
<dbReference type="Pfam" id="PF00777">
    <property type="entry name" value="Glyco_transf_29"/>
    <property type="match status" value="1"/>
</dbReference>
<keyword evidence="5 13" id="KW-0812">Transmembrane</keyword>
<dbReference type="InterPro" id="IPR001675">
    <property type="entry name" value="Glyco_trans_29"/>
</dbReference>
<evidence type="ECO:0000256" key="3">
    <source>
        <dbReference type="ARBA" id="ARBA00022676"/>
    </source>
</evidence>
<keyword evidence="3" id="KW-0328">Glycosyltransferase</keyword>
<evidence type="ECO:0000256" key="8">
    <source>
        <dbReference type="ARBA" id="ARBA00023034"/>
    </source>
</evidence>
<dbReference type="Proteomes" id="UP000838412">
    <property type="component" value="Chromosome 18"/>
</dbReference>
<dbReference type="EMBL" id="OV696703">
    <property type="protein sequence ID" value="CAH1250164.1"/>
    <property type="molecule type" value="Genomic_DNA"/>
</dbReference>
<evidence type="ECO:0000256" key="2">
    <source>
        <dbReference type="ARBA" id="ARBA00006003"/>
    </source>
</evidence>
<comment type="subcellular location">
    <subcellularLocation>
        <location evidence="1">Golgi apparatus membrane</location>
        <topology evidence="1">Single-pass type II membrane protein</topology>
    </subcellularLocation>
</comment>